<proteinExistence type="predicted"/>
<evidence type="ECO:0000313" key="1">
    <source>
        <dbReference type="EMBL" id="RMZ97159.1"/>
    </source>
</evidence>
<accession>A0A3M7PDV4</accession>
<sequence length="117" mass="13681">LVVQHNQKSHMSQYLEQDGIVEPSFELFKTEEKYINQNIYLKMPSFFDLKVFFNFIAFINNKKVINIRLEQNNLALSTSVLIISLLQSNPIGMFSDLKESCFEITLLEQEFGIQKLN</sequence>
<name>A0A3M7PDV4_BRAPC</name>
<comment type="caution">
    <text evidence="1">The sequence shown here is derived from an EMBL/GenBank/DDBJ whole genome shotgun (WGS) entry which is preliminary data.</text>
</comment>
<reference evidence="1 2" key="1">
    <citation type="journal article" date="2018" name="Sci. Rep.">
        <title>Genomic signatures of local adaptation to the degree of environmental predictability in rotifers.</title>
        <authorList>
            <person name="Franch-Gras L."/>
            <person name="Hahn C."/>
            <person name="Garcia-Roger E.M."/>
            <person name="Carmona M.J."/>
            <person name="Serra M."/>
            <person name="Gomez A."/>
        </authorList>
    </citation>
    <scope>NUCLEOTIDE SEQUENCE [LARGE SCALE GENOMIC DNA]</scope>
    <source>
        <strain evidence="1">HYR1</strain>
    </source>
</reference>
<evidence type="ECO:0000313" key="2">
    <source>
        <dbReference type="Proteomes" id="UP000276133"/>
    </source>
</evidence>
<organism evidence="1 2">
    <name type="scientific">Brachionus plicatilis</name>
    <name type="common">Marine rotifer</name>
    <name type="synonym">Brachionus muelleri</name>
    <dbReference type="NCBI Taxonomy" id="10195"/>
    <lineage>
        <taxon>Eukaryota</taxon>
        <taxon>Metazoa</taxon>
        <taxon>Spiralia</taxon>
        <taxon>Gnathifera</taxon>
        <taxon>Rotifera</taxon>
        <taxon>Eurotatoria</taxon>
        <taxon>Monogononta</taxon>
        <taxon>Pseudotrocha</taxon>
        <taxon>Ploima</taxon>
        <taxon>Brachionidae</taxon>
        <taxon>Brachionus</taxon>
    </lineage>
</organism>
<feature type="non-terminal residue" evidence="1">
    <location>
        <position position="1"/>
    </location>
</feature>
<dbReference type="Proteomes" id="UP000276133">
    <property type="component" value="Unassembled WGS sequence"/>
</dbReference>
<keyword evidence="2" id="KW-1185">Reference proteome</keyword>
<protein>
    <submittedName>
        <fullName evidence="1">Uncharacterized protein</fullName>
    </submittedName>
</protein>
<dbReference type="AlphaFoldDB" id="A0A3M7PDV4"/>
<dbReference type="EMBL" id="REGN01011582">
    <property type="protein sequence ID" value="RMZ97159.1"/>
    <property type="molecule type" value="Genomic_DNA"/>
</dbReference>
<gene>
    <name evidence="1" type="ORF">BpHYR1_019789</name>
</gene>